<dbReference type="SMART" id="SM00857">
    <property type="entry name" value="Resolvase"/>
    <property type="match status" value="1"/>
</dbReference>
<dbReference type="PROSITE" id="PS51736">
    <property type="entry name" value="RECOMBINASES_3"/>
    <property type="match status" value="1"/>
</dbReference>
<dbReference type="PANTHER" id="PTHR30461">
    <property type="entry name" value="DNA-INVERTASE FROM LAMBDOID PROPHAGE"/>
    <property type="match status" value="1"/>
</dbReference>
<dbReference type="GO" id="GO:0003677">
    <property type="term" value="F:DNA binding"/>
    <property type="evidence" value="ECO:0007669"/>
    <property type="project" value="InterPro"/>
</dbReference>
<dbReference type="Gene3D" id="3.40.50.1390">
    <property type="entry name" value="Resolvase, N-terminal catalytic domain"/>
    <property type="match status" value="1"/>
</dbReference>
<dbReference type="Proteomes" id="UP000593836">
    <property type="component" value="Chromosome"/>
</dbReference>
<evidence type="ECO:0000313" key="2">
    <source>
        <dbReference type="EMBL" id="QOY55407.1"/>
    </source>
</evidence>
<evidence type="ECO:0000259" key="1">
    <source>
        <dbReference type="PROSITE" id="PS51736"/>
    </source>
</evidence>
<dbReference type="InterPro" id="IPR036162">
    <property type="entry name" value="Resolvase-like_N_sf"/>
</dbReference>
<dbReference type="AlphaFoldDB" id="A0A7S7RQG6"/>
<dbReference type="InterPro" id="IPR050639">
    <property type="entry name" value="SSR_resolvase"/>
</dbReference>
<evidence type="ECO:0000313" key="3">
    <source>
        <dbReference type="Proteomes" id="UP000593836"/>
    </source>
</evidence>
<protein>
    <submittedName>
        <fullName evidence="2">Recombinase family protein</fullName>
    </submittedName>
</protein>
<dbReference type="KEGG" id="smas:HUE87_03995"/>
<gene>
    <name evidence="2" type="ORF">HUE87_03995</name>
</gene>
<dbReference type="InterPro" id="IPR006119">
    <property type="entry name" value="Resolv_N"/>
</dbReference>
<name>A0A7S7RQG6_9BACT</name>
<dbReference type="EMBL" id="CP054493">
    <property type="protein sequence ID" value="QOY55407.1"/>
    <property type="molecule type" value="Genomic_DNA"/>
</dbReference>
<accession>A0A7S7RQG6</accession>
<dbReference type="GO" id="GO:0000150">
    <property type="term" value="F:DNA strand exchange activity"/>
    <property type="evidence" value="ECO:0007669"/>
    <property type="project" value="InterPro"/>
</dbReference>
<dbReference type="RefSeq" id="WP_194367447.1">
    <property type="nucleotide sequence ID" value="NZ_CP054493.1"/>
</dbReference>
<dbReference type="CDD" id="cd03768">
    <property type="entry name" value="SR_ResInv"/>
    <property type="match status" value="1"/>
</dbReference>
<dbReference type="PANTHER" id="PTHR30461:SF19">
    <property type="entry name" value="SITE-SPECIFIC RECOMBINASE RESOLVASE FAMILY"/>
    <property type="match status" value="1"/>
</dbReference>
<reference evidence="2 3" key="1">
    <citation type="submission" date="2020-05" db="EMBL/GenBank/DDBJ databases">
        <title>Sulfurimonas marisnigri, sp. nov., and Sulfurimonas baltica, sp. nov., manganese oxide reducing chemolithoautotrophs of the class Epsilonproteobacteria isolated from the pelagic redoxclines of the Black and Baltic Seas and emended description of the genus Sulfurimonas.</title>
        <authorList>
            <person name="Henkel J.V."/>
            <person name="Laudan C."/>
            <person name="Werner J."/>
            <person name="Neu T."/>
            <person name="Plewe S."/>
            <person name="Sproer C."/>
            <person name="Bunk B."/>
            <person name="Schulz-Vogt H.N."/>
        </authorList>
    </citation>
    <scope>NUCLEOTIDE SEQUENCE [LARGE SCALE GENOMIC DNA]</scope>
    <source>
        <strain evidence="2 3">SoZ1</strain>
    </source>
</reference>
<dbReference type="SUPFAM" id="SSF53041">
    <property type="entry name" value="Resolvase-like"/>
    <property type="match status" value="1"/>
</dbReference>
<sequence length="204" mass="23367">MIIGYTRVSTDKQTTDTQKHTILEYTYNNKIKIDDIIEVTTSTRNNRKDRQIDTTLEKLQKNDTLIVYALDRLGRSTIETLQIIEDIKNKGIKLIIIKENLVIDSNNTNAMNTMMLTMLTAVAELERSFISERTKQGLARVKANGTKLGRQKGQQVKSIFDEHKDKITELINLGVTNKRIHEYINIGSVQSLGKYIKTRNLKVV</sequence>
<feature type="domain" description="Resolvase/invertase-type recombinase catalytic" evidence="1">
    <location>
        <begin position="1"/>
        <end position="145"/>
    </location>
</feature>
<proteinExistence type="predicted"/>
<keyword evidence="3" id="KW-1185">Reference proteome</keyword>
<dbReference type="Pfam" id="PF00239">
    <property type="entry name" value="Resolvase"/>
    <property type="match status" value="1"/>
</dbReference>
<organism evidence="2 3">
    <name type="scientific">Candidatus Sulfurimonas marisnigri</name>
    <dbReference type="NCBI Taxonomy" id="2740405"/>
    <lineage>
        <taxon>Bacteria</taxon>
        <taxon>Pseudomonadati</taxon>
        <taxon>Campylobacterota</taxon>
        <taxon>Epsilonproteobacteria</taxon>
        <taxon>Campylobacterales</taxon>
        <taxon>Sulfurimonadaceae</taxon>
        <taxon>Sulfurimonas</taxon>
    </lineage>
</organism>